<dbReference type="EMBL" id="JAHRIO010011197">
    <property type="protein sequence ID" value="MEQ2162047.1"/>
    <property type="molecule type" value="Genomic_DNA"/>
</dbReference>
<gene>
    <name evidence="1" type="ORF">GOODEAATRI_015905</name>
</gene>
<protein>
    <submittedName>
        <fullName evidence="1">Uncharacterized protein</fullName>
    </submittedName>
</protein>
<proteinExistence type="predicted"/>
<dbReference type="Proteomes" id="UP001476798">
    <property type="component" value="Unassembled WGS sequence"/>
</dbReference>
<keyword evidence="2" id="KW-1185">Reference proteome</keyword>
<name>A0ABV0MSE6_9TELE</name>
<accession>A0ABV0MSE6</accession>
<evidence type="ECO:0000313" key="1">
    <source>
        <dbReference type="EMBL" id="MEQ2162047.1"/>
    </source>
</evidence>
<sequence>MCPDVPAGAALVLMSTTQTGQIERKPLMMGDLRRSAPCLVLSARRGDPEVEAKTTQGEAVSCGGGHIKQTCRVAAHPNSPGPKCHHSHRLKRSHSVSQLYKGRVLILYIKGAAPRTHTLILTFCIPCKHIHTSTLYRVGHSTAQHNRTADNNHFLHPSIP</sequence>
<reference evidence="1 2" key="1">
    <citation type="submission" date="2021-06" db="EMBL/GenBank/DDBJ databases">
        <authorList>
            <person name="Palmer J.M."/>
        </authorList>
    </citation>
    <scope>NUCLEOTIDE SEQUENCE [LARGE SCALE GENOMIC DNA]</scope>
    <source>
        <strain evidence="1 2">GA_2019</strain>
        <tissue evidence="1">Muscle</tissue>
    </source>
</reference>
<organism evidence="1 2">
    <name type="scientific">Goodea atripinnis</name>
    <dbReference type="NCBI Taxonomy" id="208336"/>
    <lineage>
        <taxon>Eukaryota</taxon>
        <taxon>Metazoa</taxon>
        <taxon>Chordata</taxon>
        <taxon>Craniata</taxon>
        <taxon>Vertebrata</taxon>
        <taxon>Euteleostomi</taxon>
        <taxon>Actinopterygii</taxon>
        <taxon>Neopterygii</taxon>
        <taxon>Teleostei</taxon>
        <taxon>Neoteleostei</taxon>
        <taxon>Acanthomorphata</taxon>
        <taxon>Ovalentaria</taxon>
        <taxon>Atherinomorphae</taxon>
        <taxon>Cyprinodontiformes</taxon>
        <taxon>Goodeidae</taxon>
        <taxon>Goodea</taxon>
    </lineage>
</organism>
<comment type="caution">
    <text evidence="1">The sequence shown here is derived from an EMBL/GenBank/DDBJ whole genome shotgun (WGS) entry which is preliminary data.</text>
</comment>
<evidence type="ECO:0000313" key="2">
    <source>
        <dbReference type="Proteomes" id="UP001476798"/>
    </source>
</evidence>